<organism evidence="8">
    <name type="scientific">Ixodes holocyclus</name>
    <name type="common">Australian paralysis tick</name>
    <dbReference type="NCBI Taxonomy" id="65647"/>
    <lineage>
        <taxon>Eukaryota</taxon>
        <taxon>Metazoa</taxon>
        <taxon>Ecdysozoa</taxon>
        <taxon>Arthropoda</taxon>
        <taxon>Chelicerata</taxon>
        <taxon>Arachnida</taxon>
        <taxon>Acari</taxon>
        <taxon>Parasitiformes</taxon>
        <taxon>Ixodida</taxon>
        <taxon>Ixodoidea</taxon>
        <taxon>Ixodidae</taxon>
        <taxon>Ixodinae</taxon>
        <taxon>Ixodes</taxon>
    </lineage>
</organism>
<protein>
    <submittedName>
        <fullName evidence="8">Secreted salivary protein Salp15</fullName>
    </submittedName>
</protein>
<feature type="chain" id="PRO_5013249793" evidence="7">
    <location>
        <begin position="21"/>
        <end position="151"/>
    </location>
</feature>
<evidence type="ECO:0000256" key="2">
    <source>
        <dbReference type="ARBA" id="ARBA00022525"/>
    </source>
</evidence>
<evidence type="ECO:0000256" key="6">
    <source>
        <dbReference type="SAM" id="MobiDB-lite"/>
    </source>
</evidence>
<feature type="region of interest" description="Disordered" evidence="6">
    <location>
        <begin position="74"/>
        <end position="94"/>
    </location>
</feature>
<evidence type="ECO:0000256" key="5">
    <source>
        <dbReference type="ARBA" id="ARBA00034321"/>
    </source>
</evidence>
<dbReference type="Pfam" id="PF12115">
    <property type="entry name" value="Salp15"/>
    <property type="match status" value="1"/>
</dbReference>
<accession>A0A1S5R124</accession>
<keyword evidence="4" id="KW-0325">Glycoprotein</keyword>
<dbReference type="AlphaFoldDB" id="A0A1S5R124"/>
<evidence type="ECO:0000313" key="8">
    <source>
        <dbReference type="EMBL" id="ANA07189.1"/>
    </source>
</evidence>
<comment type="similarity">
    <text evidence="5">Belongs to the salp15 family.</text>
</comment>
<reference evidence="8" key="1">
    <citation type="submission" date="2016-03" db="EMBL/GenBank/DDBJ databases">
        <title>Identification and analysis of Ixodes holocyclus Sal-15 like proteins.</title>
        <authorList>
            <person name="Rodriguez Valle M."/>
            <person name="Booth M."/>
            <person name="Barrero R."/>
            <person name="Lew Tabor A."/>
            <person name="Bellgard M."/>
        </authorList>
    </citation>
    <scope>NUCLEOTIDE SEQUENCE</scope>
</reference>
<sequence length="151" mass="16747">MRDIALLALFSLCFFADVRGDNDIPKDSSARGDSDDVATPGDFNSSLKFPEFITEGKKLVLSLYTDCEKVRHNGNIQRASPREAPSSDMTKKQEWKTRVNLDKISFENCTYVCQPSETSALVRRLPSGTPCEKGKQCSDQGECRTSLPEGC</sequence>
<dbReference type="GO" id="GO:0005576">
    <property type="term" value="C:extracellular region"/>
    <property type="evidence" value="ECO:0007669"/>
    <property type="project" value="UniProtKB-SubCell"/>
</dbReference>
<evidence type="ECO:0000256" key="4">
    <source>
        <dbReference type="ARBA" id="ARBA00023180"/>
    </source>
</evidence>
<feature type="signal peptide" evidence="7">
    <location>
        <begin position="1"/>
        <end position="20"/>
    </location>
</feature>
<name>A0A1S5R124_IXOHO</name>
<evidence type="ECO:0000256" key="3">
    <source>
        <dbReference type="ARBA" id="ARBA00022729"/>
    </source>
</evidence>
<evidence type="ECO:0000256" key="7">
    <source>
        <dbReference type="SAM" id="SignalP"/>
    </source>
</evidence>
<keyword evidence="2" id="KW-0964">Secreted</keyword>
<dbReference type="EMBL" id="KU948300">
    <property type="protein sequence ID" value="ANA07189.1"/>
    <property type="molecule type" value="mRNA"/>
</dbReference>
<comment type="subcellular location">
    <subcellularLocation>
        <location evidence="1">Secreted</location>
    </subcellularLocation>
</comment>
<dbReference type="InterPro" id="IPR021971">
    <property type="entry name" value="Salp15"/>
</dbReference>
<keyword evidence="3 7" id="KW-0732">Signal</keyword>
<evidence type="ECO:0000256" key="1">
    <source>
        <dbReference type="ARBA" id="ARBA00004613"/>
    </source>
</evidence>
<proteinExistence type="evidence at transcript level"/>